<name>A0ABR8DWU1_9NOSO</name>
<proteinExistence type="predicted"/>
<dbReference type="EMBL" id="JACJSI010000092">
    <property type="protein sequence ID" value="MBD2533351.1"/>
    <property type="molecule type" value="Genomic_DNA"/>
</dbReference>
<dbReference type="RefSeq" id="WP_190943929.1">
    <property type="nucleotide sequence ID" value="NZ_JACJSI010000092.1"/>
</dbReference>
<keyword evidence="9" id="KW-1185">Reference proteome</keyword>
<dbReference type="GO" id="GO:0016853">
    <property type="term" value="F:isomerase activity"/>
    <property type="evidence" value="ECO:0007669"/>
    <property type="project" value="UniProtKB-KW"/>
</dbReference>
<protein>
    <recommendedName>
        <fullName evidence="2">peptidylprolyl isomerase</fullName>
        <ecNumber evidence="2">5.2.1.8</ecNumber>
    </recommendedName>
</protein>
<reference evidence="8 9" key="1">
    <citation type="journal article" date="2020" name="ISME J.">
        <title>Comparative genomics reveals insights into cyanobacterial evolution and habitat adaptation.</title>
        <authorList>
            <person name="Chen M.Y."/>
            <person name="Teng W.K."/>
            <person name="Zhao L."/>
            <person name="Hu C.X."/>
            <person name="Zhou Y.K."/>
            <person name="Han B.P."/>
            <person name="Song L.R."/>
            <person name="Shu W.S."/>
        </authorList>
    </citation>
    <scope>NUCLEOTIDE SEQUENCE [LARGE SCALE GENOMIC DNA]</scope>
    <source>
        <strain evidence="8 9">FACHB-838</strain>
    </source>
</reference>
<dbReference type="InterPro" id="IPR000297">
    <property type="entry name" value="PPIase_PpiC"/>
</dbReference>
<evidence type="ECO:0000256" key="4">
    <source>
        <dbReference type="ARBA" id="ARBA00023110"/>
    </source>
</evidence>
<evidence type="ECO:0000259" key="7">
    <source>
        <dbReference type="PROSITE" id="PS50198"/>
    </source>
</evidence>
<dbReference type="Proteomes" id="UP000623440">
    <property type="component" value="Unassembled WGS sequence"/>
</dbReference>
<sequence length="251" mass="28555">MSQPITITNEDILSQVKLSCKIPEIIKGTVTHKVITNAAAKAGIKVETEELQKAADQLRLMNKLNSANDTWTWLEKHSLSLEEFEEIIYSTVISGKLATHLFADKVEPYFFENQLDYAAVIMYEVVLDDEDLAIELFYAIKEGEMSFYDVAHKYIQDTELRRKGGYRGIVKRKELKPEISTNVFAATLPQLLKPIIASKGVHLILVEEIIKPQLEPKLRLKIITDLFAGWVKQQVEQFEVVIQLHSGIQNA</sequence>
<dbReference type="SUPFAM" id="SSF54534">
    <property type="entry name" value="FKBP-like"/>
    <property type="match status" value="1"/>
</dbReference>
<feature type="domain" description="PpiC" evidence="7">
    <location>
        <begin position="117"/>
        <end position="208"/>
    </location>
</feature>
<dbReference type="Gene3D" id="1.10.4030.10">
    <property type="entry name" value="Porin chaperone SurA, peptide-binding domain"/>
    <property type="match status" value="1"/>
</dbReference>
<evidence type="ECO:0000256" key="2">
    <source>
        <dbReference type="ARBA" id="ARBA00013194"/>
    </source>
</evidence>
<accession>A0ABR8DWU1</accession>
<dbReference type="PANTHER" id="PTHR47245:SF1">
    <property type="entry name" value="FOLDASE PROTEIN PRSA"/>
    <property type="match status" value="1"/>
</dbReference>
<gene>
    <name evidence="8" type="ORF">H6G97_28830</name>
</gene>
<evidence type="ECO:0000313" key="9">
    <source>
        <dbReference type="Proteomes" id="UP000623440"/>
    </source>
</evidence>
<evidence type="ECO:0000256" key="6">
    <source>
        <dbReference type="PROSITE-ProRule" id="PRU00278"/>
    </source>
</evidence>
<dbReference type="EC" id="5.2.1.8" evidence="2"/>
<dbReference type="PROSITE" id="PS50198">
    <property type="entry name" value="PPIC_PPIASE_2"/>
    <property type="match status" value="1"/>
</dbReference>
<comment type="caution">
    <text evidence="8">The sequence shown here is derived from an EMBL/GenBank/DDBJ whole genome shotgun (WGS) entry which is preliminary data.</text>
</comment>
<dbReference type="InterPro" id="IPR027304">
    <property type="entry name" value="Trigger_fact/SurA_dom_sf"/>
</dbReference>
<dbReference type="InterPro" id="IPR050245">
    <property type="entry name" value="PrsA_foldase"/>
</dbReference>
<keyword evidence="4 6" id="KW-0697">Rotamase</keyword>
<dbReference type="SUPFAM" id="SSF109998">
    <property type="entry name" value="Triger factor/SurA peptide-binding domain-like"/>
    <property type="match status" value="1"/>
</dbReference>
<dbReference type="Pfam" id="PF00639">
    <property type="entry name" value="Rotamase"/>
    <property type="match status" value="1"/>
</dbReference>
<dbReference type="PANTHER" id="PTHR47245">
    <property type="entry name" value="PEPTIDYLPROLYL ISOMERASE"/>
    <property type="match status" value="1"/>
</dbReference>
<evidence type="ECO:0000256" key="5">
    <source>
        <dbReference type="ARBA" id="ARBA00023235"/>
    </source>
</evidence>
<evidence type="ECO:0000256" key="3">
    <source>
        <dbReference type="ARBA" id="ARBA00022729"/>
    </source>
</evidence>
<dbReference type="Gene3D" id="3.10.50.40">
    <property type="match status" value="1"/>
</dbReference>
<keyword evidence="3" id="KW-0732">Signal</keyword>
<evidence type="ECO:0000313" key="8">
    <source>
        <dbReference type="EMBL" id="MBD2533351.1"/>
    </source>
</evidence>
<evidence type="ECO:0000256" key="1">
    <source>
        <dbReference type="ARBA" id="ARBA00000971"/>
    </source>
</evidence>
<keyword evidence="5 6" id="KW-0413">Isomerase</keyword>
<comment type="catalytic activity">
    <reaction evidence="1">
        <text>[protein]-peptidylproline (omega=180) = [protein]-peptidylproline (omega=0)</text>
        <dbReference type="Rhea" id="RHEA:16237"/>
        <dbReference type="Rhea" id="RHEA-COMP:10747"/>
        <dbReference type="Rhea" id="RHEA-COMP:10748"/>
        <dbReference type="ChEBI" id="CHEBI:83833"/>
        <dbReference type="ChEBI" id="CHEBI:83834"/>
        <dbReference type="EC" id="5.2.1.8"/>
    </reaction>
</comment>
<dbReference type="InterPro" id="IPR046357">
    <property type="entry name" value="PPIase_dom_sf"/>
</dbReference>
<organism evidence="8 9">
    <name type="scientific">Nostoc flagelliforme FACHB-838</name>
    <dbReference type="NCBI Taxonomy" id="2692904"/>
    <lineage>
        <taxon>Bacteria</taxon>
        <taxon>Bacillati</taxon>
        <taxon>Cyanobacteriota</taxon>
        <taxon>Cyanophyceae</taxon>
        <taxon>Nostocales</taxon>
        <taxon>Nostocaceae</taxon>
        <taxon>Nostoc</taxon>
    </lineage>
</organism>